<dbReference type="PANTHER" id="PTHR11472">
    <property type="entry name" value="DNA REPAIR DEAD HELICASE RAD3/XP-D SUBFAMILY MEMBER"/>
    <property type="match status" value="1"/>
</dbReference>
<feature type="compositionally biased region" description="Basic and acidic residues" evidence="19">
    <location>
        <begin position="104"/>
        <end position="121"/>
    </location>
</feature>
<dbReference type="InterPro" id="IPR002464">
    <property type="entry name" value="DNA/RNA_helicase_DEAH_CS"/>
</dbReference>
<dbReference type="GO" id="GO:0046872">
    <property type="term" value="F:metal ion binding"/>
    <property type="evidence" value="ECO:0007669"/>
    <property type="project" value="UniProtKB-KW"/>
</dbReference>
<feature type="compositionally biased region" description="Polar residues" evidence="19">
    <location>
        <begin position="150"/>
        <end position="160"/>
    </location>
</feature>
<dbReference type="GO" id="GO:0006289">
    <property type="term" value="P:nucleotide-excision repair"/>
    <property type="evidence" value="ECO:0007669"/>
    <property type="project" value="TreeGrafter"/>
</dbReference>
<keyword evidence="4" id="KW-0004">4Fe-4S</keyword>
<evidence type="ECO:0000313" key="22">
    <source>
        <dbReference type="Proteomes" id="UP001283361"/>
    </source>
</evidence>
<feature type="domain" description="Helicase ATP-binding" evidence="20">
    <location>
        <begin position="9"/>
        <end position="392"/>
    </location>
</feature>
<dbReference type="InterPro" id="IPR014013">
    <property type="entry name" value="Helic_SF1/SF2_ATP-bd_DinG/Rad3"/>
</dbReference>
<dbReference type="EMBL" id="JAWDGP010000462">
    <property type="protein sequence ID" value="KAK3800306.1"/>
    <property type="molecule type" value="Genomic_DNA"/>
</dbReference>
<feature type="compositionally biased region" description="Basic and acidic residues" evidence="19">
    <location>
        <begin position="1112"/>
        <end position="1127"/>
    </location>
</feature>
<keyword evidence="14" id="KW-0413">Isomerase</keyword>
<evidence type="ECO:0000256" key="16">
    <source>
        <dbReference type="ARBA" id="ARBA00044969"/>
    </source>
</evidence>
<evidence type="ECO:0000256" key="4">
    <source>
        <dbReference type="ARBA" id="ARBA00022485"/>
    </source>
</evidence>
<comment type="similarity">
    <text evidence="3">Belongs to the DEAD box helicase family. DEAH subfamily.</text>
</comment>
<dbReference type="Gene3D" id="3.40.50.300">
    <property type="entry name" value="P-loop containing nucleotide triphosphate hydrolases"/>
    <property type="match status" value="3"/>
</dbReference>
<sequence>MSHQEYKISGVSVQFPCKPYPSQFSMMDKILKGLERRQNCLLESPTGSGKSLALLCSALAWQAAEKAKRDLEDVQDFEKAQYTCACHLEKGKADPPSANATPKASDEKKEAEKSCDQDSHIRSNFGWPTFEFQDKDDDDDFKTDEKGLNVPNNKKSPRSHISISYEDEKLENEAPKCCDQCECDAADRDGKVKTKIPKIFFGTRTHKQVAQIVRELRKTGYSDSKMTILGSREHTCIHPQVSKMKNKNDGCKELLNDQGGCRFKDATPRMTSQRIIKDMGLNTAWDLEDLVALCKAKRACPYFLSRGLKDDSDIIICPYNYLVDPMIREAMMINIKGHIIILDEAHNIEDSAREAASQSVNQDSILKGIKDIDDLIEQGINFADHSKLRSMLKNLDSFIDENKGRLEQKDFDKSYRIWPGFHIVAQLENLGLGPKFYPDLKKALSTIKSELEERKEEAARSGLNQDLVQMKPATLSLLEQIFQVLEYLYRADLKFVDDYRASLVQSFQYVPRTEEKQWLSARNRFGGRNMIQMEMYTLNFWCMNPGVAFSDFADTRSIILTSGTLSPLTSFESELGLEFKIQLEANHVIKDSQVWVGTLGQGPGGGNLQAVFKNLETFNFQDELGALVLKVCETVPHGVLCFLPSYKVLEKLITRWESIGLMEKIARKKRIISEPRGSDKMDFEEQMKLFYDAVQPTPGSERDSDDDEPSSLDGAVFFAVCRGKVSEGLDFADNFARAVITVGIPYPNFKDVQVELKRKYNDQHRQARGLLSGSDWYEIQAFRALNQALGRCIRHRKDWGALIIVDDRFVKTPAKYCKGLSKWVRNKIQTFYNFPCAIDSLSQFTENMIETQKNDSGLETSTLGLSPSPRKPLLDVNTPSTPTQNFPIFGLFQTPVSSRSNAKEKNKSVSSTAIPTLSSNNSSVSKKQKQVPGGLTSSTPSGKLAEKIKKQLSEKNSKLSLPHEASSKSKPMCEVLQQSTETDMAETTTSSSKILPTPSSTPSSSSCQTASTRPTSILDTNSKPQLRIVTERASPGVRFQVFEIPRELHATFGGNLNLPVSTSERLVYLVDPPSKPGQNPTARLIHLQEAEKDSILAAQNKVNSVQRSSSNDLKDAKRTNDVDHNPENGKVTTSAPESKCCVRNSETSGVLSTPDMAISRAEEQLRALKSSNDAPHLVETSKALAQRSTASSAVTFVKKTSPKGAASSSKAPALISTSSSSPVSCAGVCKNSEASEANNSVIKIEDSPPHKNTKSPKLDADGNNFSIDPVHNNIIVVNRLSSPDVSAVSSSALQKKCSNNAGQDILTSTVCSNFSPVLFTPSQSPHSSSLLLASKSNTPKSNVGNRRPMFKQQQTKVGASSEKPELTKETSKYNVRITTAELSRGNNPANVRHTPLKQAVSPVHDTSLRDLQVEEANPEDSTQVKRKVRSRKRKCLGTQKPVAKKNKDGEDLSAGLKLIEKHAVTSVFKCSECGHKLVSGMLTSDIQEQRITPPFLRDAFSDTSTKTGCFFISTSIARGDLQSSTGMSTKYVEQEDICVQFLCCGQCVNSAAPQQQIQVIGAQVQLAAGPGARFSKGQMWLSYNGTRCEPS</sequence>
<dbReference type="GO" id="GO:0051539">
    <property type="term" value="F:4 iron, 4 sulfur cluster binding"/>
    <property type="evidence" value="ECO:0007669"/>
    <property type="project" value="UniProtKB-KW"/>
</dbReference>
<protein>
    <recommendedName>
        <fullName evidence="16">DNA 5'-3' helicase</fullName>
        <ecNumber evidence="16">5.6.2.3</ecNumber>
    </recommendedName>
    <alternativeName>
        <fullName evidence="18">DNA 5'-3' helicase FANCJ</fullName>
    </alternativeName>
</protein>
<keyword evidence="9" id="KW-0347">Helicase</keyword>
<dbReference type="GO" id="GO:0005634">
    <property type="term" value="C:nucleus"/>
    <property type="evidence" value="ECO:0007669"/>
    <property type="project" value="UniProtKB-SubCell"/>
</dbReference>
<keyword evidence="5" id="KW-0479">Metal-binding</keyword>
<evidence type="ECO:0000256" key="18">
    <source>
        <dbReference type="ARBA" id="ARBA00082714"/>
    </source>
</evidence>
<dbReference type="FunFam" id="3.40.50.300:FF:000731">
    <property type="entry name" value="Fanconi anemia group J protein homolog"/>
    <property type="match status" value="1"/>
</dbReference>
<evidence type="ECO:0000256" key="12">
    <source>
        <dbReference type="ARBA" id="ARBA00023014"/>
    </source>
</evidence>
<dbReference type="InterPro" id="IPR013020">
    <property type="entry name" value="Rad3/Chl1-like"/>
</dbReference>
<dbReference type="SMART" id="SM00491">
    <property type="entry name" value="HELICc2"/>
    <property type="match status" value="1"/>
</dbReference>
<feature type="compositionally biased region" description="Low complexity" evidence="19">
    <location>
        <begin position="987"/>
        <end position="1014"/>
    </location>
</feature>
<keyword evidence="7" id="KW-0227">DNA damage</keyword>
<feature type="compositionally biased region" description="Polar residues" evidence="19">
    <location>
        <begin position="908"/>
        <end position="917"/>
    </location>
</feature>
<feature type="region of interest" description="Disordered" evidence="19">
    <location>
        <begin position="953"/>
        <end position="972"/>
    </location>
</feature>
<dbReference type="Pfam" id="PF13307">
    <property type="entry name" value="Helicase_C_2"/>
    <property type="match status" value="1"/>
</dbReference>
<dbReference type="InterPro" id="IPR006555">
    <property type="entry name" value="ATP-dep_Helicase_C"/>
</dbReference>
<feature type="compositionally biased region" description="Low complexity" evidence="19">
    <location>
        <begin position="1198"/>
        <end position="1213"/>
    </location>
</feature>
<evidence type="ECO:0000256" key="7">
    <source>
        <dbReference type="ARBA" id="ARBA00022763"/>
    </source>
</evidence>
<dbReference type="Proteomes" id="UP001283361">
    <property type="component" value="Unassembled WGS sequence"/>
</dbReference>
<comment type="cofactor">
    <cofactor evidence="1">
        <name>[4Fe-4S] cluster</name>
        <dbReference type="ChEBI" id="CHEBI:49883"/>
    </cofactor>
</comment>
<feature type="region of interest" description="Disordered" evidence="19">
    <location>
        <begin position="897"/>
        <end position="944"/>
    </location>
</feature>
<dbReference type="NCBIfam" id="TIGR00604">
    <property type="entry name" value="rad3"/>
    <property type="match status" value="1"/>
</dbReference>
<feature type="compositionally biased region" description="Polar residues" evidence="19">
    <location>
        <begin position="1101"/>
        <end position="1111"/>
    </location>
</feature>
<dbReference type="InterPro" id="IPR027417">
    <property type="entry name" value="P-loop_NTPase"/>
</dbReference>
<dbReference type="Pfam" id="PF06733">
    <property type="entry name" value="DEAD_2"/>
    <property type="match status" value="1"/>
</dbReference>
<feature type="compositionally biased region" description="Polar residues" evidence="19">
    <location>
        <begin position="853"/>
        <end position="865"/>
    </location>
</feature>
<reference evidence="21" key="1">
    <citation type="journal article" date="2023" name="G3 (Bethesda)">
        <title>A reference genome for the long-term kleptoplast-retaining sea slug Elysia crispata morphotype clarki.</title>
        <authorList>
            <person name="Eastman K.E."/>
            <person name="Pendleton A.L."/>
            <person name="Shaikh M.A."/>
            <person name="Suttiyut T."/>
            <person name="Ogas R."/>
            <person name="Tomko P."/>
            <person name="Gavelis G."/>
            <person name="Widhalm J.R."/>
            <person name="Wisecaver J.H."/>
        </authorList>
    </citation>
    <scope>NUCLEOTIDE SEQUENCE</scope>
    <source>
        <strain evidence="21">ECLA1</strain>
    </source>
</reference>
<feature type="compositionally biased region" description="Low complexity" evidence="19">
    <location>
        <begin position="1325"/>
        <end position="1336"/>
    </location>
</feature>
<feature type="region of interest" description="Disordered" evidence="19">
    <location>
        <begin position="1239"/>
        <end position="1259"/>
    </location>
</feature>
<evidence type="ECO:0000256" key="13">
    <source>
        <dbReference type="ARBA" id="ARBA00023204"/>
    </source>
</evidence>
<evidence type="ECO:0000256" key="6">
    <source>
        <dbReference type="ARBA" id="ARBA00022741"/>
    </source>
</evidence>
<evidence type="ECO:0000256" key="2">
    <source>
        <dbReference type="ARBA" id="ARBA00004123"/>
    </source>
</evidence>
<feature type="region of interest" description="Disordered" evidence="19">
    <location>
        <begin position="1325"/>
        <end position="1369"/>
    </location>
</feature>
<name>A0AAE1B7I0_9GAST</name>
<organism evidence="21 22">
    <name type="scientific">Elysia crispata</name>
    <name type="common">lettuce slug</name>
    <dbReference type="NCBI Taxonomy" id="231223"/>
    <lineage>
        <taxon>Eukaryota</taxon>
        <taxon>Metazoa</taxon>
        <taxon>Spiralia</taxon>
        <taxon>Lophotrochozoa</taxon>
        <taxon>Mollusca</taxon>
        <taxon>Gastropoda</taxon>
        <taxon>Heterobranchia</taxon>
        <taxon>Euthyneura</taxon>
        <taxon>Panpulmonata</taxon>
        <taxon>Sacoglossa</taxon>
        <taxon>Placobranchoidea</taxon>
        <taxon>Plakobranchidae</taxon>
        <taxon>Elysia</taxon>
    </lineage>
</organism>
<keyword evidence="15" id="KW-0539">Nucleus</keyword>
<comment type="subcellular location">
    <subcellularLocation>
        <location evidence="2">Nucleus</location>
    </subcellularLocation>
</comment>
<keyword evidence="22" id="KW-1185">Reference proteome</keyword>
<dbReference type="PROSITE" id="PS00690">
    <property type="entry name" value="DEAH_ATP_HELICASE"/>
    <property type="match status" value="1"/>
</dbReference>
<evidence type="ECO:0000256" key="8">
    <source>
        <dbReference type="ARBA" id="ARBA00022801"/>
    </source>
</evidence>
<comment type="caution">
    <text evidence="21">The sequence shown here is derived from an EMBL/GenBank/DDBJ whole genome shotgun (WGS) entry which is preliminary data.</text>
</comment>
<feature type="compositionally biased region" description="Basic residues" evidence="19">
    <location>
        <begin position="1424"/>
        <end position="1435"/>
    </location>
</feature>
<keyword evidence="11" id="KW-0408">Iron</keyword>
<dbReference type="InterPro" id="IPR045028">
    <property type="entry name" value="DinG/Rad3-like"/>
</dbReference>
<accession>A0AAE1B7I0</accession>
<feature type="region of interest" description="Disordered" evidence="19">
    <location>
        <begin position="853"/>
        <end position="881"/>
    </location>
</feature>
<evidence type="ECO:0000256" key="15">
    <source>
        <dbReference type="ARBA" id="ARBA00023242"/>
    </source>
</evidence>
<comment type="catalytic activity">
    <reaction evidence="17">
        <text>ATP + H2O = ADP + phosphate + H(+)</text>
        <dbReference type="Rhea" id="RHEA:13065"/>
        <dbReference type="ChEBI" id="CHEBI:15377"/>
        <dbReference type="ChEBI" id="CHEBI:15378"/>
        <dbReference type="ChEBI" id="CHEBI:30616"/>
        <dbReference type="ChEBI" id="CHEBI:43474"/>
        <dbReference type="ChEBI" id="CHEBI:456216"/>
        <dbReference type="EC" id="5.6.2.3"/>
    </reaction>
</comment>
<feature type="region of interest" description="Disordered" evidence="19">
    <location>
        <begin position="1183"/>
        <end position="1223"/>
    </location>
</feature>
<evidence type="ECO:0000256" key="9">
    <source>
        <dbReference type="ARBA" id="ARBA00022806"/>
    </source>
</evidence>
<feature type="region of interest" description="Disordered" evidence="19">
    <location>
        <begin position="1415"/>
        <end position="1448"/>
    </location>
</feature>
<evidence type="ECO:0000256" key="17">
    <source>
        <dbReference type="ARBA" id="ARBA00048954"/>
    </source>
</evidence>
<evidence type="ECO:0000256" key="19">
    <source>
        <dbReference type="SAM" id="MobiDB-lite"/>
    </source>
</evidence>
<dbReference type="CDD" id="cd18788">
    <property type="entry name" value="SF2_C_XPD"/>
    <property type="match status" value="1"/>
</dbReference>
<evidence type="ECO:0000313" key="21">
    <source>
        <dbReference type="EMBL" id="KAK3800306.1"/>
    </source>
</evidence>
<keyword evidence="12" id="KW-0411">Iron-sulfur</keyword>
<evidence type="ECO:0000259" key="20">
    <source>
        <dbReference type="PROSITE" id="PS51193"/>
    </source>
</evidence>
<keyword evidence="13" id="KW-0234">DNA repair</keyword>
<dbReference type="InterPro" id="IPR010614">
    <property type="entry name" value="RAD3-like_helicase_DEAD"/>
</dbReference>
<keyword evidence="8" id="KW-0378">Hydrolase</keyword>
<dbReference type="GO" id="GO:0005524">
    <property type="term" value="F:ATP binding"/>
    <property type="evidence" value="ECO:0007669"/>
    <property type="project" value="UniProtKB-KW"/>
</dbReference>
<proteinExistence type="inferred from homology"/>
<evidence type="ECO:0000256" key="5">
    <source>
        <dbReference type="ARBA" id="ARBA00022723"/>
    </source>
</evidence>
<feature type="region of interest" description="Disordered" evidence="19">
    <location>
        <begin position="92"/>
        <end position="160"/>
    </location>
</feature>
<feature type="region of interest" description="Disordered" evidence="19">
    <location>
        <begin position="1101"/>
        <end position="1139"/>
    </location>
</feature>
<dbReference type="GO" id="GO:0003677">
    <property type="term" value="F:DNA binding"/>
    <property type="evidence" value="ECO:0007669"/>
    <property type="project" value="InterPro"/>
</dbReference>
<dbReference type="PROSITE" id="PS51193">
    <property type="entry name" value="HELICASE_ATP_BIND_2"/>
    <property type="match status" value="1"/>
</dbReference>
<feature type="compositionally biased region" description="Polar residues" evidence="19">
    <location>
        <begin position="1015"/>
        <end position="1024"/>
    </location>
</feature>
<dbReference type="SMART" id="SM00488">
    <property type="entry name" value="DEXDc2"/>
    <property type="match status" value="1"/>
</dbReference>
<keyword evidence="10" id="KW-0067">ATP-binding</keyword>
<evidence type="ECO:0000256" key="3">
    <source>
        <dbReference type="ARBA" id="ARBA00008792"/>
    </source>
</evidence>
<dbReference type="GO" id="GO:0016818">
    <property type="term" value="F:hydrolase activity, acting on acid anhydrides, in phosphorus-containing anhydrides"/>
    <property type="evidence" value="ECO:0007669"/>
    <property type="project" value="InterPro"/>
</dbReference>
<keyword evidence="6" id="KW-0547">Nucleotide-binding</keyword>
<dbReference type="PANTHER" id="PTHR11472:SF47">
    <property type="entry name" value="FANCONI ANEMIA GROUP J PROTEIN"/>
    <property type="match status" value="1"/>
</dbReference>
<dbReference type="SUPFAM" id="SSF52540">
    <property type="entry name" value="P-loop containing nucleoside triphosphate hydrolases"/>
    <property type="match status" value="2"/>
</dbReference>
<dbReference type="GO" id="GO:1990918">
    <property type="term" value="P:double-strand break repair involved in meiotic recombination"/>
    <property type="evidence" value="ECO:0007669"/>
    <property type="project" value="TreeGrafter"/>
</dbReference>
<evidence type="ECO:0000256" key="10">
    <source>
        <dbReference type="ARBA" id="ARBA00022840"/>
    </source>
</evidence>
<evidence type="ECO:0000256" key="14">
    <source>
        <dbReference type="ARBA" id="ARBA00023235"/>
    </source>
</evidence>
<gene>
    <name evidence="21" type="ORF">RRG08_020283</name>
</gene>
<dbReference type="GO" id="GO:0043139">
    <property type="term" value="F:5'-3' DNA helicase activity"/>
    <property type="evidence" value="ECO:0007669"/>
    <property type="project" value="UniProtKB-EC"/>
</dbReference>
<dbReference type="InterPro" id="IPR006554">
    <property type="entry name" value="Helicase-like_DEXD_c2"/>
</dbReference>
<feature type="region of interest" description="Disordered" evidence="19">
    <location>
        <begin position="978"/>
        <end position="1024"/>
    </location>
</feature>
<dbReference type="EC" id="5.6.2.3" evidence="16"/>
<evidence type="ECO:0000256" key="11">
    <source>
        <dbReference type="ARBA" id="ARBA00023004"/>
    </source>
</evidence>
<evidence type="ECO:0000256" key="1">
    <source>
        <dbReference type="ARBA" id="ARBA00001966"/>
    </source>
</evidence>